<protein>
    <submittedName>
        <fullName evidence="1">Mismatch repair ATPase (MutS family)</fullName>
    </submittedName>
</protein>
<gene>
    <name evidence="1" type="ORF">A359_02380</name>
</gene>
<dbReference type="EMBL" id="CP003546">
    <property type="protein sequence ID" value="AFP84639.1"/>
    <property type="molecule type" value="Genomic_DNA"/>
</dbReference>
<dbReference type="SUPFAM" id="SSF52540">
    <property type="entry name" value="P-loop containing nucleoside triphosphate hydrolases"/>
    <property type="match status" value="1"/>
</dbReference>
<dbReference type="Proteomes" id="UP000003936">
    <property type="component" value="Chromosome"/>
</dbReference>
<organism evidence="1 2">
    <name type="scientific">secondary endosymbiont of Ctenarytaina eucalypti</name>
    <dbReference type="NCBI Taxonomy" id="1199245"/>
    <lineage>
        <taxon>Bacteria</taxon>
        <taxon>Pseudomonadati</taxon>
        <taxon>Pseudomonadota</taxon>
        <taxon>Gammaproteobacteria</taxon>
        <taxon>Enterobacterales</taxon>
        <taxon>Enterobacteriaceae</taxon>
        <taxon>aphid secondary symbionts</taxon>
    </lineage>
</organism>
<dbReference type="KEGG" id="sect:A359_02380"/>
<accession>J3Z336</accession>
<evidence type="ECO:0000313" key="1">
    <source>
        <dbReference type="EMBL" id="AFP84639.1"/>
    </source>
</evidence>
<keyword evidence="2" id="KW-1185">Reference proteome</keyword>
<dbReference type="Gene3D" id="3.40.50.300">
    <property type="entry name" value="P-loop containing nucleotide triphosphate hydrolases"/>
    <property type="match status" value="1"/>
</dbReference>
<dbReference type="STRING" id="1199245.A359_02380"/>
<dbReference type="AlphaFoldDB" id="J3Z336"/>
<sequence>MLCNLSERTATLNYIYPTIDNEPKIYITGGRRPVVEQIFSEPFIANPLLLSDAHRMLIITGFDVGAKSTYNVPNHPHCASVVYRQFFTG</sequence>
<reference evidence="1 2" key="1">
    <citation type="journal article" date="2012" name="Mol. Biol. Evol.">
        <title>Genome reduction and co-evolution between the primary and secondary bacterial symbionts of psyllids.</title>
        <authorList>
            <person name="Sloan D.B."/>
            <person name="Moran N.A."/>
        </authorList>
    </citation>
    <scope>NUCLEOTIDE SEQUENCE [LARGE SCALE GENOMIC DNA]</scope>
    <source>
        <strain evidence="1">Ceuc_S</strain>
    </source>
</reference>
<evidence type="ECO:0000313" key="2">
    <source>
        <dbReference type="Proteomes" id="UP000003936"/>
    </source>
</evidence>
<name>J3Z336_9ENTR</name>
<dbReference type="InterPro" id="IPR027417">
    <property type="entry name" value="P-loop_NTPase"/>
</dbReference>
<proteinExistence type="predicted"/>
<dbReference type="HOGENOM" id="CLU_2452895_0_0_6"/>